<dbReference type="AlphaFoldDB" id="A0A1I7RPN4"/>
<evidence type="ECO:0000256" key="4">
    <source>
        <dbReference type="ARBA" id="ARBA00022989"/>
    </source>
</evidence>
<dbReference type="PANTHER" id="PTHR11003:SF110">
    <property type="entry name" value="POTASSIUM CHANNEL DOMAIN-CONTAINING PROTEIN"/>
    <property type="match status" value="1"/>
</dbReference>
<feature type="region of interest" description="Disordered" evidence="9">
    <location>
        <begin position="910"/>
        <end position="952"/>
    </location>
</feature>
<dbReference type="GO" id="GO:0005886">
    <property type="term" value="C:plasma membrane"/>
    <property type="evidence" value="ECO:0007669"/>
    <property type="project" value="TreeGrafter"/>
</dbReference>
<feature type="transmembrane region" description="Helical" evidence="10">
    <location>
        <begin position="30"/>
        <end position="55"/>
    </location>
</feature>
<evidence type="ECO:0000256" key="10">
    <source>
        <dbReference type="SAM" id="Phobius"/>
    </source>
</evidence>
<dbReference type="PANTHER" id="PTHR11003">
    <property type="entry name" value="POTASSIUM CHANNEL, SUBFAMILY K"/>
    <property type="match status" value="1"/>
</dbReference>
<name>A0A1I7RPN4_BURXY</name>
<comment type="similarity">
    <text evidence="8">Belongs to the two pore domain potassium channel (TC 1.A.1.8) family.</text>
</comment>
<feature type="domain" description="Potassium channel" evidence="11">
    <location>
        <begin position="275"/>
        <end position="347"/>
    </location>
</feature>
<feature type="region of interest" description="Disordered" evidence="9">
    <location>
        <begin position="1045"/>
        <end position="1064"/>
    </location>
</feature>
<feature type="transmembrane region" description="Helical" evidence="10">
    <location>
        <begin position="322"/>
        <end position="349"/>
    </location>
</feature>
<dbReference type="PRINTS" id="PR01333">
    <property type="entry name" value="2POREKCHANEL"/>
</dbReference>
<keyword evidence="5 8" id="KW-0406">Ion transport</keyword>
<comment type="subcellular location">
    <subcellularLocation>
        <location evidence="1">Membrane</location>
        <topology evidence="1">Multi-pass membrane protein</topology>
    </subcellularLocation>
</comment>
<organism evidence="12 13">
    <name type="scientific">Bursaphelenchus xylophilus</name>
    <name type="common">Pinewood nematode worm</name>
    <name type="synonym">Aphelenchoides xylophilus</name>
    <dbReference type="NCBI Taxonomy" id="6326"/>
    <lineage>
        <taxon>Eukaryota</taxon>
        <taxon>Metazoa</taxon>
        <taxon>Ecdysozoa</taxon>
        <taxon>Nematoda</taxon>
        <taxon>Chromadorea</taxon>
        <taxon>Rhabditida</taxon>
        <taxon>Tylenchina</taxon>
        <taxon>Tylenchomorpha</taxon>
        <taxon>Aphelenchoidea</taxon>
        <taxon>Aphelenchoididae</taxon>
        <taxon>Bursaphelenchus</taxon>
    </lineage>
</organism>
<evidence type="ECO:0000259" key="11">
    <source>
        <dbReference type="Pfam" id="PF07885"/>
    </source>
</evidence>
<evidence type="ECO:0000256" key="5">
    <source>
        <dbReference type="ARBA" id="ARBA00023065"/>
    </source>
</evidence>
<proteinExistence type="inferred from homology"/>
<sequence length="1064" mass="120801">MDEEQRKEIELLLENTEKNNDHKLKKYLRLVLPHVALVLVVCIYAMVGAFIFHSIESPHEDMLKRDGIAKINNVRTDLIELIWEKSGGSGYVNQEEWVRQMSRALETFNQNLYKVYKDQYVRYGDVRMSKAERDPREKRHRSSSKSRSESGGKLWTSSSSLFFAATTMATIGYGNVVPVTMKGRLFCVAFALFGAPLAIITIGDLGKFLSECTIWLYKKMLEGKRWCKITLVRMMSKNEKMDSEADTETGDSERNGQIDWEDFDRTEVPVFLVFIILLLYIAFGGVLFSYIESWSYMDAFYYCFVSLTTIGFGDLVPERHEYILLMLIYLGVGLAVTTMCIDLVGIKYIQKIHYFGRKFRGTDILQMLKRRRMIERKLAMGNTEDVMQMIHHVVQEQQKEVQQAKPAPPKLNLNSANELWQNEQQEKASLRSNEEVAEWQADETLVNDELTRGGLTTDQQEVEESIIGMSSLDNVETAMSTAVEGHEQFHATLMPRPETPLSNSSEAGRDWMYNNWDDTEDRMGGSDVSGPAVSEHCSIHTSPSVCERERMFDQDQSPQGSVTSFKFSFDGPWPNLKEIAAQARQARRLVSCPGDIERPNSPTLFNAIQGTEWFPSQSCSSLSSNPAAVTCIEDWISYVQLLDDVQQPLSRVRSPIYPYIDEIYPHTELPYTPFEWPPKTCSPDVQVLSPVSPQDISSPELHSPIPTFVPSTLETQANPATHEEMVDEKAQVQCHTAFKGPVPIRLPTPEPSEDTSSSLLHDTSSSSSYTTSPLFDIDLGGFELVDSGLSAEALLSHDDPVIYHRDMPVHSVHHDTVQTEAALENLMNAPESMLSNSVPPTMVADNYCFIVDGDKIKMGDIMGDDQWWRHTSRPTKYFYSEDLRKFYRVNCITARGKIISARLATTTPMSGGASLGMPPNQQGPSTSSSLPTTAAASSATTPRSSMSVTSKSQRGEKVALEHVYKVIRFYSFWNTCTSFHRIVTMIDKIVPADKAENFNMDFKRRLFVQYLWRNAKPSDKARVQKEFDPRRQRLLRFVTSPAERKKMQQQYIQQQQQPWTRGGR</sequence>
<evidence type="ECO:0000313" key="13">
    <source>
        <dbReference type="WBParaSite" id="BXY_0267500.1"/>
    </source>
</evidence>
<evidence type="ECO:0000313" key="12">
    <source>
        <dbReference type="Proteomes" id="UP000095284"/>
    </source>
</evidence>
<evidence type="ECO:0000256" key="6">
    <source>
        <dbReference type="ARBA" id="ARBA00023136"/>
    </source>
</evidence>
<evidence type="ECO:0000256" key="1">
    <source>
        <dbReference type="ARBA" id="ARBA00004141"/>
    </source>
</evidence>
<keyword evidence="2 8" id="KW-0813">Transport</keyword>
<feature type="region of interest" description="Disordered" evidence="9">
    <location>
        <begin position="741"/>
        <end position="768"/>
    </location>
</feature>
<feature type="domain" description="Potassium channel" evidence="11">
    <location>
        <begin position="152"/>
        <end position="210"/>
    </location>
</feature>
<dbReference type="WBParaSite" id="BXY_0267500.1">
    <property type="protein sequence ID" value="BXY_0267500.1"/>
    <property type="gene ID" value="BXY_0267500"/>
</dbReference>
<evidence type="ECO:0000256" key="9">
    <source>
        <dbReference type="SAM" id="MobiDB-lite"/>
    </source>
</evidence>
<dbReference type="eggNOG" id="KOG1418">
    <property type="taxonomic scope" value="Eukaryota"/>
</dbReference>
<feature type="compositionally biased region" description="Low complexity" evidence="9">
    <location>
        <begin position="1048"/>
        <end position="1057"/>
    </location>
</feature>
<dbReference type="Pfam" id="PF07885">
    <property type="entry name" value="Ion_trans_2"/>
    <property type="match status" value="2"/>
</dbReference>
<dbReference type="GO" id="GO:0015271">
    <property type="term" value="F:outward rectifier potassium channel activity"/>
    <property type="evidence" value="ECO:0007669"/>
    <property type="project" value="TreeGrafter"/>
</dbReference>
<reference evidence="13" key="1">
    <citation type="submission" date="2016-11" db="UniProtKB">
        <authorList>
            <consortium name="WormBaseParasite"/>
        </authorList>
    </citation>
    <scope>IDENTIFICATION</scope>
</reference>
<keyword evidence="3 8" id="KW-0812">Transmembrane</keyword>
<dbReference type="SUPFAM" id="SSF81324">
    <property type="entry name" value="Voltage-gated potassium channels"/>
    <property type="match status" value="2"/>
</dbReference>
<keyword evidence="4 10" id="KW-1133">Transmembrane helix</keyword>
<dbReference type="GO" id="GO:0022841">
    <property type="term" value="F:potassium ion leak channel activity"/>
    <property type="evidence" value="ECO:0007669"/>
    <property type="project" value="TreeGrafter"/>
</dbReference>
<accession>A0A1I7RPN4</accession>
<feature type="transmembrane region" description="Helical" evidence="10">
    <location>
        <begin position="270"/>
        <end position="290"/>
    </location>
</feature>
<protein>
    <submittedName>
        <fullName evidence="13">TWiK family of potassium channels protein 7</fullName>
    </submittedName>
</protein>
<dbReference type="InterPro" id="IPR003280">
    <property type="entry name" value="2pore_dom_K_chnl"/>
</dbReference>
<keyword evidence="6 10" id="KW-0472">Membrane</keyword>
<feature type="transmembrane region" description="Helical" evidence="10">
    <location>
        <begin position="185"/>
        <end position="203"/>
    </location>
</feature>
<feature type="compositionally biased region" description="Low complexity" evidence="9">
    <location>
        <begin position="924"/>
        <end position="947"/>
    </location>
</feature>
<dbReference type="Gene3D" id="1.10.287.70">
    <property type="match status" value="1"/>
</dbReference>
<dbReference type="Proteomes" id="UP000095284">
    <property type="component" value="Unplaced"/>
</dbReference>
<feature type="compositionally biased region" description="Low complexity" evidence="9">
    <location>
        <begin position="754"/>
        <end position="768"/>
    </location>
</feature>
<evidence type="ECO:0000256" key="7">
    <source>
        <dbReference type="ARBA" id="ARBA00023303"/>
    </source>
</evidence>
<evidence type="ECO:0000256" key="3">
    <source>
        <dbReference type="ARBA" id="ARBA00022692"/>
    </source>
</evidence>
<dbReference type="GO" id="GO:0030322">
    <property type="term" value="P:stabilization of membrane potential"/>
    <property type="evidence" value="ECO:0007669"/>
    <property type="project" value="TreeGrafter"/>
</dbReference>
<dbReference type="InterPro" id="IPR013099">
    <property type="entry name" value="K_chnl_dom"/>
</dbReference>
<evidence type="ECO:0000256" key="2">
    <source>
        <dbReference type="ARBA" id="ARBA00022448"/>
    </source>
</evidence>
<feature type="region of interest" description="Disordered" evidence="9">
    <location>
        <begin position="129"/>
        <end position="154"/>
    </location>
</feature>
<keyword evidence="7 8" id="KW-0407">Ion channel</keyword>
<feature type="transmembrane region" description="Helical" evidence="10">
    <location>
        <begin position="154"/>
        <end position="173"/>
    </location>
</feature>
<evidence type="ECO:0000256" key="8">
    <source>
        <dbReference type="RuleBase" id="RU003857"/>
    </source>
</evidence>